<keyword evidence="2" id="KW-1185">Reference proteome</keyword>
<gene>
    <name evidence="1" type="ORF">G3576_30235</name>
</gene>
<organism evidence="1 2">
    <name type="scientific">Falsiroseomonas algicola</name>
    <dbReference type="NCBI Taxonomy" id="2716930"/>
    <lineage>
        <taxon>Bacteria</taxon>
        <taxon>Pseudomonadati</taxon>
        <taxon>Pseudomonadota</taxon>
        <taxon>Alphaproteobacteria</taxon>
        <taxon>Acetobacterales</taxon>
        <taxon>Roseomonadaceae</taxon>
        <taxon>Falsiroseomonas</taxon>
    </lineage>
</organism>
<dbReference type="RefSeq" id="WP_164698218.1">
    <property type="nucleotide sequence ID" value="NZ_JAAIKB010000030.1"/>
</dbReference>
<comment type="caution">
    <text evidence="1">The sequence shown here is derived from an EMBL/GenBank/DDBJ whole genome shotgun (WGS) entry which is preliminary data.</text>
</comment>
<evidence type="ECO:0000313" key="1">
    <source>
        <dbReference type="EMBL" id="NGM24307.1"/>
    </source>
</evidence>
<reference evidence="1 2" key="1">
    <citation type="submission" date="2020-02" db="EMBL/GenBank/DDBJ databases">
        <authorList>
            <person name="Kim H.M."/>
            <person name="Jeon C.O."/>
        </authorList>
    </citation>
    <scope>NUCLEOTIDE SEQUENCE [LARGE SCALE GENOMIC DNA]</scope>
    <source>
        <strain evidence="1 2">PeD5</strain>
    </source>
</reference>
<evidence type="ECO:0000313" key="2">
    <source>
        <dbReference type="Proteomes" id="UP000475385"/>
    </source>
</evidence>
<name>A0A6M1LVY4_9PROT</name>
<dbReference type="AlphaFoldDB" id="A0A6M1LVY4"/>
<protein>
    <submittedName>
        <fullName evidence="1">Uncharacterized protein</fullName>
    </submittedName>
</protein>
<reference evidence="1 2" key="2">
    <citation type="submission" date="2020-03" db="EMBL/GenBank/DDBJ databases">
        <title>Roseomonas stagni sp. nov., isolated from pond water in Japan.</title>
        <authorList>
            <person name="Furuhata K."/>
            <person name="Miyamoto H."/>
            <person name="Goto K."/>
        </authorList>
    </citation>
    <scope>NUCLEOTIDE SEQUENCE [LARGE SCALE GENOMIC DNA]</scope>
    <source>
        <strain evidence="1 2">PeD5</strain>
    </source>
</reference>
<dbReference type="EMBL" id="JAAIKB010000030">
    <property type="protein sequence ID" value="NGM24307.1"/>
    <property type="molecule type" value="Genomic_DNA"/>
</dbReference>
<dbReference type="Proteomes" id="UP000475385">
    <property type="component" value="Unassembled WGS sequence"/>
</dbReference>
<sequence>MSDVKAYYKALREAQGNLIAHGVGNAAHDQHESFVRLAATYCFDRQC</sequence>
<accession>A0A6M1LVY4</accession>
<proteinExistence type="predicted"/>